<dbReference type="Proteomes" id="UP000276437">
    <property type="component" value="Chromosome"/>
</dbReference>
<protein>
    <submittedName>
        <fullName evidence="1">Uncharacterized protein</fullName>
    </submittedName>
</protein>
<organism evidence="1 2">
    <name type="scientific">Methylomusa anaerophila</name>
    <dbReference type="NCBI Taxonomy" id="1930071"/>
    <lineage>
        <taxon>Bacteria</taxon>
        <taxon>Bacillati</taxon>
        <taxon>Bacillota</taxon>
        <taxon>Negativicutes</taxon>
        <taxon>Selenomonadales</taxon>
        <taxon>Sporomusaceae</taxon>
        <taxon>Methylomusa</taxon>
    </lineage>
</organism>
<proteinExistence type="predicted"/>
<name>A0A348AIX6_9FIRM</name>
<dbReference type="EMBL" id="AP018449">
    <property type="protein sequence ID" value="BBB91024.1"/>
    <property type="molecule type" value="Genomic_DNA"/>
</dbReference>
<evidence type="ECO:0000313" key="1">
    <source>
        <dbReference type="EMBL" id="BBB91024.1"/>
    </source>
</evidence>
<accession>A0A348AIX6</accession>
<dbReference type="KEGG" id="mana:MAMMFC1_01692"/>
<dbReference type="RefSeq" id="WP_126308093.1">
    <property type="nucleotide sequence ID" value="NZ_AP018449.1"/>
</dbReference>
<sequence length="108" mass="12123">MKLEIDISDEAYALFQKLAEVFNQKDPAIPWSAAAVVEIMAEKETRRRLVNRKLLKPCEESLTPDLSFCSNPAKPAAAPGNECQKSRCCVKCPEPCNSQQPCRHGRFE</sequence>
<gene>
    <name evidence="1" type="ORF">MAMMFC1_01692</name>
</gene>
<evidence type="ECO:0000313" key="2">
    <source>
        <dbReference type="Proteomes" id="UP000276437"/>
    </source>
</evidence>
<dbReference type="AlphaFoldDB" id="A0A348AIX6"/>
<keyword evidence="2" id="KW-1185">Reference proteome</keyword>
<reference evidence="1 2" key="1">
    <citation type="journal article" date="2018" name="Int. J. Syst. Evol. Microbiol.">
        <title>Methylomusa anaerophila gen. nov., sp. nov., an anaerobic methanol-utilizing bacterium isolated from a microbial fuel cell.</title>
        <authorList>
            <person name="Amano N."/>
            <person name="Yamamuro A."/>
            <person name="Miyahara M."/>
            <person name="Kouzuma A."/>
            <person name="Abe T."/>
            <person name="Watanabe K."/>
        </authorList>
    </citation>
    <scope>NUCLEOTIDE SEQUENCE [LARGE SCALE GENOMIC DNA]</scope>
    <source>
        <strain evidence="1 2">MMFC1</strain>
    </source>
</reference>